<gene>
    <name evidence="1" type="ORF">AZ78_0532</name>
</gene>
<keyword evidence="2" id="KW-1185">Reference proteome</keyword>
<dbReference type="RefSeq" id="WP_060410431.1">
    <property type="nucleotide sequence ID" value="NZ_JAJA02000001.1"/>
</dbReference>
<protein>
    <submittedName>
        <fullName evidence="1">Uncharacterized protein</fullName>
    </submittedName>
</protein>
<organism evidence="1 2">
    <name type="scientific">Lysobacter capsici AZ78</name>
    <dbReference type="NCBI Taxonomy" id="1444315"/>
    <lineage>
        <taxon>Bacteria</taxon>
        <taxon>Pseudomonadati</taxon>
        <taxon>Pseudomonadota</taxon>
        <taxon>Gammaproteobacteria</taxon>
        <taxon>Lysobacterales</taxon>
        <taxon>Lysobacteraceae</taxon>
        <taxon>Lysobacter</taxon>
    </lineage>
</organism>
<evidence type="ECO:0000313" key="2">
    <source>
        <dbReference type="Proteomes" id="UP000023435"/>
    </source>
</evidence>
<dbReference type="Proteomes" id="UP000023435">
    <property type="component" value="Unassembled WGS sequence"/>
</dbReference>
<name>A0A108U5M1_9GAMM</name>
<dbReference type="EMBL" id="JAJA02000001">
    <property type="protein sequence ID" value="KWS02986.1"/>
    <property type="molecule type" value="Genomic_DNA"/>
</dbReference>
<comment type="caution">
    <text evidence="1">The sequence shown here is derived from an EMBL/GenBank/DDBJ whole genome shotgun (WGS) entry which is preliminary data.</text>
</comment>
<proteinExistence type="predicted"/>
<sequence length="772" mass="82966">MPLAPPPIDDRRYAQLVEDTLARASVHTPEWTNFNQSDPGVTLVQLFSFLTENLLYRANLTPERNRLKFLQMLRIPLASASAAQGLIAIDNARGEARVETLPADLEVRAGAVPFRTQLGLDVLPVEARVYFKRRIEDPSQELLDYYRLLYASYQLPFPGEGNVQLYKTLALDRKVVDSVDLNADTVDRSLWIALLARANDTPGDPEDPWKHLRDQLGGRTLTLGLVPALDATSAQLLPAGNAQSRNLLRFELPNVPADGRVPRDGDDRPAPAYRQLEPRTDVDLLSVPGVVQLSLPAADQLRVWRDIDPLEGGVGAMPPSLDDPALAARAITWLRISADGAAQARLRWAGINATPIRQIQRIAAEPLADGDGRPDQLRRLSRRPVLRGSVNVLTRLGDGSAQRWSEIDDLAAAAPEVPIADPRGSARDAACARPGPTDVFELDPEAGELRFGDGLRGRRLPLGARVFASYEFCLGAQGNVAEAAIDNAPQLPSGFAVANPVRTWGGADAESTDSGEKQVRRYLQHRDRMVSVDDFESIACRAPGVQIGRIEVLPAFHPDLAPNEPGSAPGVVTVLAIPRHDPGQPDAPRADRPFLNALCRHLDPRRLVTTELVVRGADYKGVWISVGIEAAAGYAIAQVVDDVKRRLRDALAPIGPAGAMPREAALFAPRTADPARGWPLRTAVASRVLLAEVARVSGVTSVADVLLAEGERSASDVIEMSGLQLPRILGISVVVGDPLPIDALRGGGNSGGGPSGGGAKPLLPVPIVPETC</sequence>
<reference evidence="1 2" key="1">
    <citation type="journal article" date="2014" name="Genome Announc.">
        <title>Draft Genome Sequence of Lysobacter capsici AZ78, a Bacterium Antagonistic to Plant-Pathogenic Oomycetes.</title>
        <authorList>
            <person name="Puopolo G."/>
            <person name="Sonego P."/>
            <person name="Engelen K."/>
            <person name="Pertot I."/>
        </authorList>
    </citation>
    <scope>NUCLEOTIDE SEQUENCE [LARGE SCALE GENOMIC DNA]</scope>
    <source>
        <strain evidence="1 2">AZ78</strain>
    </source>
</reference>
<evidence type="ECO:0000313" key="1">
    <source>
        <dbReference type="EMBL" id="KWS02986.1"/>
    </source>
</evidence>
<dbReference type="AlphaFoldDB" id="A0A108U5M1"/>
<dbReference type="OrthoDB" id="9027184at2"/>
<accession>A0A108U5M1</accession>